<organism evidence="2 3">
    <name type="scientific">Pararhizobium antarcticum</name>
    <dbReference type="NCBI Taxonomy" id="1798805"/>
    <lineage>
        <taxon>Bacteria</taxon>
        <taxon>Pseudomonadati</taxon>
        <taxon>Pseudomonadota</taxon>
        <taxon>Alphaproteobacteria</taxon>
        <taxon>Hyphomicrobiales</taxon>
        <taxon>Rhizobiaceae</taxon>
        <taxon>Rhizobium/Agrobacterium group</taxon>
        <taxon>Pararhizobium</taxon>
    </lineage>
</organism>
<evidence type="ECO:0000313" key="2">
    <source>
        <dbReference type="EMBL" id="OJG00034.1"/>
    </source>
</evidence>
<gene>
    <name evidence="2" type="ORF">AX760_11675</name>
</gene>
<protein>
    <submittedName>
        <fullName evidence="2">Uncharacterized protein</fullName>
    </submittedName>
</protein>
<dbReference type="EMBL" id="LSRP01000046">
    <property type="protein sequence ID" value="OJG00034.1"/>
    <property type="molecule type" value="Genomic_DNA"/>
</dbReference>
<proteinExistence type="predicted"/>
<dbReference type="Proteomes" id="UP000182661">
    <property type="component" value="Unassembled WGS sequence"/>
</dbReference>
<dbReference type="AlphaFoldDB" id="A0A657LXI8"/>
<keyword evidence="3" id="KW-1185">Reference proteome</keyword>
<name>A0A657LXI8_9HYPH</name>
<reference evidence="2 3" key="1">
    <citation type="submission" date="2016-02" db="EMBL/GenBank/DDBJ databases">
        <title>Genome sequencing of a beta-galactosidase producing bacteria Rhizobium sp. 59.</title>
        <authorList>
            <person name="Wang D."/>
            <person name="Kot W."/>
            <person name="Qin Y."/>
            <person name="Hansen L."/>
            <person name="Naqvi K."/>
            <person name="Rensing C."/>
        </authorList>
    </citation>
    <scope>NUCLEOTIDE SEQUENCE [LARGE SCALE GENOMIC DNA]</scope>
    <source>
        <strain evidence="2 3">59</strain>
    </source>
</reference>
<evidence type="ECO:0000313" key="3">
    <source>
        <dbReference type="Proteomes" id="UP000182661"/>
    </source>
</evidence>
<comment type="caution">
    <text evidence="2">The sequence shown here is derived from an EMBL/GenBank/DDBJ whole genome shotgun (WGS) entry which is preliminary data.</text>
</comment>
<evidence type="ECO:0000256" key="1">
    <source>
        <dbReference type="SAM" id="MobiDB-lite"/>
    </source>
</evidence>
<feature type="compositionally biased region" description="Basic and acidic residues" evidence="1">
    <location>
        <begin position="251"/>
        <end position="265"/>
    </location>
</feature>
<accession>A0A657LXI8</accession>
<sequence length="443" mass="49119">MAIADIRGYGTLRSRTQQCNQTGNVAQAEIEPLRADRRKGVGGFTDQHRAPLAEAVCDHARQRKCLWRGIDGDPAEHRLHALLDGERQGFQRQRCGFGCSLGFAHPDEARAVAGQGNLGERTILGVKFRRNIAVRQLMSKIEDDGGLRIGPAMHIDARRLAHGGTSSIGTDNEARRQRTSVIQNNHACSVIDGQIRKGFLDPDDPRMGKHGSLDQRQERCIRDVETEGIKADLGGMEGYCRRTQQPAGAIDDSHRGEGRRQRCDGGPEAQPFDERDRLVHQGRRAAIAALGCRSDERHAITFIRKCKRAKPAGKARADDSNIVMVHDNLPFQCLGVHSLRPCLCRRQPCQRHRDRLCLALQASERNGLNQRMPIAASTSDCRRIAVRHGFCWQLSAKGAYYAQHRASRKRGKSEHARAGSRLSCWRQCARSGSASLGTGSVCR</sequence>
<feature type="region of interest" description="Disordered" evidence="1">
    <location>
        <begin position="246"/>
        <end position="274"/>
    </location>
</feature>